<sequence>MRIANLPHSSLQITNLRCGGMILCTAINHCLCDGIGTSQFLNAWAHLTTKPGSNLPINPFHSRHVLKPRKPPQTTTTHTEFTKTVPDKYSPQSDLTLNQYLQSQPLVPTSLIFTPSQILHLKRQCVPSLKCTTFEVLASHTWRSWVKSLDLSPSFNVKLLFSVNVRRRLKTEMPQGYYGNGFVLGCAEATVKDLVAANLRSGVKLVQEAKASLTDDYVKSVIDLLEDKTVKTDISSSLVISQWSKLGLEDLDFGEGKPLHMGPLTSDIYCLFLPVIGDFHAVRVLVSLPESVVNKFEYYMKEFLDSGEDKGDANGYRGEENDLTLNQYLQSQPLVPTSLIFTPSQILHLKRQCVPSLKCTTFEVLASHTWRSWVKSLDLSPSFNVKLLFSVNVRRRLKTEMPQGYYGNGFVLGCAEATVKDLVAANLRSGVKLVQEAKASLTDDYVKSVIDLLEDKTVKTDISSSLVISQWSKLGLEDLDFGEGKPLHMGPLTSDIYCLFLPVIGDFHAVRVLVSLPESVVNKFEYYMKEFLDSGEDKGDANGYRGEENGII</sequence>
<protein>
    <recommendedName>
        <fullName evidence="4">Omega-hydroxypalmitate O-feruloyl transferase</fullName>
    </recommendedName>
</protein>
<dbReference type="PANTHER" id="PTHR31642">
    <property type="entry name" value="TRICHOTHECENE 3-O-ACETYLTRANSFERASE"/>
    <property type="match status" value="1"/>
</dbReference>
<proteinExistence type="inferred from homology"/>
<reference evidence="2 3" key="1">
    <citation type="submission" date="2024-02" db="EMBL/GenBank/DDBJ databases">
        <authorList>
            <person name="Vignale AGUSTIN F."/>
            <person name="Sosa J E."/>
            <person name="Modenutti C."/>
        </authorList>
    </citation>
    <scope>NUCLEOTIDE SEQUENCE [LARGE SCALE GENOMIC DNA]</scope>
</reference>
<evidence type="ECO:0000256" key="1">
    <source>
        <dbReference type="ARBA" id="ARBA00009861"/>
    </source>
</evidence>
<dbReference type="EMBL" id="CAUOFW020001726">
    <property type="protein sequence ID" value="CAK9148217.1"/>
    <property type="molecule type" value="Genomic_DNA"/>
</dbReference>
<comment type="similarity">
    <text evidence="1">Belongs to the plant acyltransferase family.</text>
</comment>
<dbReference type="Gene3D" id="3.30.559.10">
    <property type="entry name" value="Chloramphenicol acetyltransferase-like domain"/>
    <property type="match status" value="3"/>
</dbReference>
<gene>
    <name evidence="2" type="ORF">ILEXP_LOCUS16153</name>
</gene>
<dbReference type="InterPro" id="IPR050317">
    <property type="entry name" value="Plant_Fungal_Acyltransferase"/>
</dbReference>
<dbReference type="Pfam" id="PF02458">
    <property type="entry name" value="Transferase"/>
    <property type="match status" value="2"/>
</dbReference>
<dbReference type="InterPro" id="IPR023213">
    <property type="entry name" value="CAT-like_dom_sf"/>
</dbReference>
<keyword evidence="3" id="KW-1185">Reference proteome</keyword>
<organism evidence="2 3">
    <name type="scientific">Ilex paraguariensis</name>
    <name type="common">yerba mate</name>
    <dbReference type="NCBI Taxonomy" id="185542"/>
    <lineage>
        <taxon>Eukaryota</taxon>
        <taxon>Viridiplantae</taxon>
        <taxon>Streptophyta</taxon>
        <taxon>Embryophyta</taxon>
        <taxon>Tracheophyta</taxon>
        <taxon>Spermatophyta</taxon>
        <taxon>Magnoliopsida</taxon>
        <taxon>eudicotyledons</taxon>
        <taxon>Gunneridae</taxon>
        <taxon>Pentapetalae</taxon>
        <taxon>asterids</taxon>
        <taxon>campanulids</taxon>
        <taxon>Aquifoliales</taxon>
        <taxon>Aquifoliaceae</taxon>
        <taxon>Ilex</taxon>
    </lineage>
</organism>
<evidence type="ECO:0000313" key="2">
    <source>
        <dbReference type="EMBL" id="CAK9148217.1"/>
    </source>
</evidence>
<name>A0ABC8RUL7_9AQUA</name>
<evidence type="ECO:0008006" key="4">
    <source>
        <dbReference type="Google" id="ProtNLM"/>
    </source>
</evidence>
<evidence type="ECO:0000313" key="3">
    <source>
        <dbReference type="Proteomes" id="UP001642360"/>
    </source>
</evidence>
<comment type="caution">
    <text evidence="2">The sequence shown here is derived from an EMBL/GenBank/DDBJ whole genome shotgun (WGS) entry which is preliminary data.</text>
</comment>
<dbReference type="Proteomes" id="UP001642360">
    <property type="component" value="Unassembled WGS sequence"/>
</dbReference>
<dbReference type="AlphaFoldDB" id="A0ABC8RUL7"/>
<dbReference type="PANTHER" id="PTHR31642:SF5">
    <property type="entry name" value="OS01G0104900 PROTEIN"/>
    <property type="match status" value="1"/>
</dbReference>
<accession>A0ABC8RUL7</accession>